<organism evidence="1 2">
    <name type="scientific">Phytophthora megakarya</name>
    <dbReference type="NCBI Taxonomy" id="4795"/>
    <lineage>
        <taxon>Eukaryota</taxon>
        <taxon>Sar</taxon>
        <taxon>Stramenopiles</taxon>
        <taxon>Oomycota</taxon>
        <taxon>Peronosporomycetes</taxon>
        <taxon>Peronosporales</taxon>
        <taxon>Peronosporaceae</taxon>
        <taxon>Phytophthora</taxon>
    </lineage>
</organism>
<keyword evidence="2" id="KW-1185">Reference proteome</keyword>
<evidence type="ECO:0000313" key="1">
    <source>
        <dbReference type="EMBL" id="OWZ13307.1"/>
    </source>
</evidence>
<proteinExistence type="predicted"/>
<evidence type="ECO:0000313" key="2">
    <source>
        <dbReference type="Proteomes" id="UP000198211"/>
    </source>
</evidence>
<accession>A0A225W8H4</accession>
<sequence>MPPIKKKEKVFGQAPFSLEAADLASAQSLGLLRNEVIVQQSDPSRQDYGVAFFNCDNVGVEYHESQRAIQTRCKEFAQSCGFQLLVESFSSKRNGVGNAKYVCKKLNGQPFFDNEVSLEDVVCPFSFNVCGNEGFWKVTRVNFCHNHVRQVGFSSRPVAEGSIPRPVKDKRNTTQNLLEIRRLIEVEMLPMYEGKTERMTGVAISDLLIGRGFKLSTSAISRIKLTIEAANAAERLTSYQKLESYFTLMAEKNPGSIWKFEKQIDGTFKRALFESLG</sequence>
<dbReference type="Proteomes" id="UP000198211">
    <property type="component" value="Unassembled WGS sequence"/>
</dbReference>
<protein>
    <submittedName>
        <fullName evidence="1">Uncharacterized protein</fullName>
    </submittedName>
</protein>
<name>A0A225W8H4_9STRA</name>
<gene>
    <name evidence="1" type="ORF">PHMEG_00013391</name>
</gene>
<dbReference type="OrthoDB" id="119269at2759"/>
<comment type="caution">
    <text evidence="1">The sequence shown here is derived from an EMBL/GenBank/DDBJ whole genome shotgun (WGS) entry which is preliminary data.</text>
</comment>
<reference evidence="2" key="1">
    <citation type="submission" date="2017-03" db="EMBL/GenBank/DDBJ databases">
        <title>Phytopthora megakarya and P. palmivora, two closely related causual agents of cacao black pod achieved similar genome size and gene model numbers by different mechanisms.</title>
        <authorList>
            <person name="Ali S."/>
            <person name="Shao J."/>
            <person name="Larry D.J."/>
            <person name="Kronmiller B."/>
            <person name="Shen D."/>
            <person name="Strem M.D."/>
            <person name="Melnick R.L."/>
            <person name="Guiltinan M.J."/>
            <person name="Tyler B.M."/>
            <person name="Meinhardt L.W."/>
            <person name="Bailey B.A."/>
        </authorList>
    </citation>
    <scope>NUCLEOTIDE SEQUENCE [LARGE SCALE GENOMIC DNA]</scope>
    <source>
        <strain evidence="2">zdho120</strain>
    </source>
</reference>
<dbReference type="EMBL" id="NBNE01001615">
    <property type="protein sequence ID" value="OWZ13307.1"/>
    <property type="molecule type" value="Genomic_DNA"/>
</dbReference>
<dbReference type="STRING" id="4795.A0A225W8H4"/>
<dbReference type="AlphaFoldDB" id="A0A225W8H4"/>